<dbReference type="AlphaFoldDB" id="A0A1I6ULE8"/>
<protein>
    <submittedName>
        <fullName evidence="2">Suppressor of fused protein (SUFU)</fullName>
    </submittedName>
</protein>
<evidence type="ECO:0000259" key="1">
    <source>
        <dbReference type="Pfam" id="PF05076"/>
    </source>
</evidence>
<evidence type="ECO:0000313" key="2">
    <source>
        <dbReference type="EMBL" id="SFT02306.1"/>
    </source>
</evidence>
<dbReference type="EMBL" id="FPAA01000018">
    <property type="protein sequence ID" value="SFT02306.1"/>
    <property type="molecule type" value="Genomic_DNA"/>
</dbReference>
<proteinExistence type="predicted"/>
<dbReference type="InterPro" id="IPR020941">
    <property type="entry name" value="SUFU-like_domain"/>
</dbReference>
<dbReference type="Proteomes" id="UP000198660">
    <property type="component" value="Unassembled WGS sequence"/>
</dbReference>
<accession>A0A1I6ULE8</accession>
<dbReference type="RefSeq" id="WP_091839568.1">
    <property type="nucleotide sequence ID" value="NZ_FPAA01000018.1"/>
</dbReference>
<evidence type="ECO:0000313" key="3">
    <source>
        <dbReference type="Proteomes" id="UP000198660"/>
    </source>
</evidence>
<organism evidence="2 3">
    <name type="scientific">Marininema halotolerans</name>
    <dbReference type="NCBI Taxonomy" id="1155944"/>
    <lineage>
        <taxon>Bacteria</taxon>
        <taxon>Bacillati</taxon>
        <taxon>Bacillota</taxon>
        <taxon>Bacilli</taxon>
        <taxon>Bacillales</taxon>
        <taxon>Thermoactinomycetaceae</taxon>
        <taxon>Marininema</taxon>
    </lineage>
</organism>
<feature type="domain" description="Suppressor of fused-like" evidence="1">
    <location>
        <begin position="27"/>
        <end position="183"/>
    </location>
</feature>
<dbReference type="Pfam" id="PF05076">
    <property type="entry name" value="SUFU"/>
    <property type="match status" value="1"/>
</dbReference>
<reference evidence="3" key="1">
    <citation type="submission" date="2016-10" db="EMBL/GenBank/DDBJ databases">
        <authorList>
            <person name="Varghese N."/>
            <person name="Submissions S."/>
        </authorList>
    </citation>
    <scope>NUCLEOTIDE SEQUENCE [LARGE SCALE GENOMIC DNA]</scope>
    <source>
        <strain evidence="3">DSM 45789</strain>
    </source>
</reference>
<dbReference type="OrthoDB" id="1249375at2"/>
<sequence>MDNYISFLEKQLGEIECGWRVGEGSNYPFNIVKYKRGPFPGTVTYSTLGISHHNLKYSDSQKEIRQELLIVADLNFGDQNIPGILEQVGMKALETHSPYLRGEVIGPRGPLFQDSSLEALYVSIPVYFPDSFHVFHKDKDVPIVQAWLIPITSAEAKFVHKNGWNKFEDKLEKVDPDLIDFNRTSIID</sequence>
<keyword evidence="3" id="KW-1185">Reference proteome</keyword>
<gene>
    <name evidence="2" type="ORF">SAMN05444972_1184</name>
</gene>
<name>A0A1I6ULE8_9BACL</name>